<proteinExistence type="predicted"/>
<gene>
    <name evidence="2" type="ORF">M3M28_10980</name>
</gene>
<evidence type="ECO:0000313" key="2">
    <source>
        <dbReference type="EMBL" id="UQN14560.1"/>
    </source>
</evidence>
<reference evidence="2" key="1">
    <citation type="submission" date="2022-05" db="EMBL/GenBank/DDBJ databases">
        <title>Complete genome sequence of toluene-degrading Gulosibacter sediminis strain ACHW.36C.</title>
        <authorList>
            <person name="Wai A.C."/>
            <person name="Lai G.K."/>
            <person name="Griffin S.D."/>
            <person name="Leung F.C."/>
        </authorList>
    </citation>
    <scope>NUCLEOTIDE SEQUENCE [LARGE SCALE GENOMIC DNA]</scope>
    <source>
        <strain evidence="2">ACHW.36C</strain>
    </source>
</reference>
<protein>
    <recommendedName>
        <fullName evidence="3">LPXTG cell wall anchor domain-containing protein</fullName>
    </recommendedName>
</protein>
<organism evidence="2">
    <name type="scientific">Gulosibacter sediminis</name>
    <dbReference type="NCBI Taxonomy" id="1729695"/>
    <lineage>
        <taxon>Bacteria</taxon>
        <taxon>Bacillati</taxon>
        <taxon>Actinomycetota</taxon>
        <taxon>Actinomycetes</taxon>
        <taxon>Micrococcales</taxon>
        <taxon>Microbacteriaceae</taxon>
        <taxon>Gulosibacter</taxon>
    </lineage>
</organism>
<keyword evidence="1" id="KW-1133">Transmembrane helix</keyword>
<evidence type="ECO:0000256" key="1">
    <source>
        <dbReference type="SAM" id="Phobius"/>
    </source>
</evidence>
<name>A0ABY4MXX2_9MICO</name>
<evidence type="ECO:0008006" key="3">
    <source>
        <dbReference type="Google" id="ProtNLM"/>
    </source>
</evidence>
<keyword evidence="1" id="KW-0812">Transmembrane</keyword>
<keyword evidence="1" id="KW-0472">Membrane</keyword>
<feature type="transmembrane region" description="Helical" evidence="1">
    <location>
        <begin position="20"/>
        <end position="40"/>
    </location>
</feature>
<dbReference type="EMBL" id="CP097160">
    <property type="protein sequence ID" value="UQN14560.1"/>
    <property type="molecule type" value="Genomic_DNA"/>
</dbReference>
<sequence>MISGMDALAAGAGEAANAVSWWIGGIVVAVVFGAMVWRTVRRNRMKKKKK</sequence>
<accession>A0ABY4MXX2</accession>